<reference evidence="3" key="1">
    <citation type="submission" date="2020-11" db="EMBL/GenBank/DDBJ databases">
        <authorList>
            <person name="Tran Van P."/>
        </authorList>
    </citation>
    <scope>NUCLEOTIDE SEQUENCE</scope>
</reference>
<name>A0A7R9HLT0_9NEOP</name>
<proteinExistence type="predicted"/>
<dbReference type="EMBL" id="OB793492">
    <property type="protein sequence ID" value="CAD7427580.1"/>
    <property type="molecule type" value="Genomic_DNA"/>
</dbReference>
<feature type="chain" id="PRO_5031295941" description="Farnesoic acid O-methyl transferase domain-containing protein" evidence="1">
    <location>
        <begin position="17"/>
        <end position="397"/>
    </location>
</feature>
<evidence type="ECO:0000256" key="1">
    <source>
        <dbReference type="SAM" id="SignalP"/>
    </source>
</evidence>
<dbReference type="AlphaFoldDB" id="A0A7R9HLT0"/>
<organism evidence="3">
    <name type="scientific">Timema monikensis</name>
    <dbReference type="NCBI Taxonomy" id="170555"/>
    <lineage>
        <taxon>Eukaryota</taxon>
        <taxon>Metazoa</taxon>
        <taxon>Ecdysozoa</taxon>
        <taxon>Arthropoda</taxon>
        <taxon>Hexapoda</taxon>
        <taxon>Insecta</taxon>
        <taxon>Pterygota</taxon>
        <taxon>Neoptera</taxon>
        <taxon>Polyneoptera</taxon>
        <taxon>Phasmatodea</taxon>
        <taxon>Timematodea</taxon>
        <taxon>Timematoidea</taxon>
        <taxon>Timematidae</taxon>
        <taxon>Timema</taxon>
    </lineage>
</organism>
<accession>A0A7R9HLT0</accession>
<keyword evidence="1" id="KW-0732">Signal</keyword>
<feature type="signal peptide" evidence="1">
    <location>
        <begin position="1"/>
        <end position="16"/>
    </location>
</feature>
<evidence type="ECO:0000259" key="2">
    <source>
        <dbReference type="Pfam" id="PF12248"/>
    </source>
</evidence>
<sequence length="397" mass="45800">MILSSLLRIIFFLACAFTTMPCQEFVQDENNYYLQCDSNNCANYLGSGKWMAYSSFNAQVGHLDDYRWEKLPVHTTSGRYEFPYVRPTPQHSPWNITMSIRGRNDASIVLCEGVNPFNSGCYWIILGGWPNLNRIGETNVIRKCVNGVPIKGFPKDECKTKRDQYKGWSLSEKEWKHASIHWSKSNESAELLVTVQGIQKPILHFVDRQYLDIKYVSFRSMNMELQWRVHEYQFWGTSSNGSSLISREFQPKSKNLCLSFFYSIPTAVGLSSTLTMQASNRAGLLQHLATFQNKQDDTINWKYAQVLTTREYWDYIKIMFTVHMEWEDQSITSDPRQYVFGVDSIRGCDPKGDVRTLKLQSYRSQVTGGDPPSCQLLQKSQLTLKPARPNLNSNSRN</sequence>
<feature type="domain" description="Farnesoic acid O-methyl transferase" evidence="2">
    <location>
        <begin position="80"/>
        <end position="231"/>
    </location>
</feature>
<dbReference type="Pfam" id="PF12248">
    <property type="entry name" value="Methyltransf_FA"/>
    <property type="match status" value="1"/>
</dbReference>
<dbReference type="InterPro" id="IPR022041">
    <property type="entry name" value="Methyltransf_FA"/>
</dbReference>
<evidence type="ECO:0000313" key="3">
    <source>
        <dbReference type="EMBL" id="CAD7427580.1"/>
    </source>
</evidence>
<gene>
    <name evidence="3" type="ORF">TMSB3V08_LOCUS4415</name>
</gene>
<protein>
    <recommendedName>
        <fullName evidence="2">Farnesoic acid O-methyl transferase domain-containing protein</fullName>
    </recommendedName>
</protein>
<dbReference type="Gene3D" id="2.60.120.200">
    <property type="match status" value="1"/>
</dbReference>